<evidence type="ECO:0000256" key="6">
    <source>
        <dbReference type="PROSITE-ProRule" id="PRU00221"/>
    </source>
</evidence>
<dbReference type="PROSITE" id="PS50294">
    <property type="entry name" value="WD_REPEATS_REGION"/>
    <property type="match status" value="1"/>
</dbReference>
<dbReference type="PANTHER" id="PTHR14773">
    <property type="entry name" value="WD REPEAT-CONTAINING PROTEIN 76"/>
    <property type="match status" value="1"/>
</dbReference>
<evidence type="ECO:0000313" key="9">
    <source>
        <dbReference type="Proteomes" id="UP000271974"/>
    </source>
</evidence>
<dbReference type="OrthoDB" id="9890280at2759"/>
<dbReference type="PANTHER" id="PTHR14773:SF0">
    <property type="entry name" value="WD REPEAT-CONTAINING PROTEIN 76"/>
    <property type="match status" value="1"/>
</dbReference>
<comment type="caution">
    <text evidence="8">The sequence shown here is derived from an EMBL/GenBank/DDBJ whole genome shotgun (WGS) entry which is preliminary data.</text>
</comment>
<feature type="repeat" description="WD" evidence="6">
    <location>
        <begin position="499"/>
        <end position="532"/>
    </location>
</feature>
<sequence>MRRSLRQLNKVNEAESSVPNGGDVSPTKRLRLISIKGRGTQAGSPDKNAHQGPPEEKAPVIVKKERAKRTPKVEFVSISSGVKPVAQQLDRDAQVKLEKQDEASPPKVDENKAPRFSPRKAGSGNSPVKQQIKVAESGVGFVGIKSAVCGPGSDDSDDEHGDLSYEQIRERNLRENELFFASLGIHQAKEELQASVTKPKRASTTRGLKIIKTEKEILPRRHSLRIKRIDPEGNQLPEPEPIVQAAEHTRLPEGPLDMKDHLYSKDKSEGDQQQLVAFRALVKENKKGNAGLQKQISSFQADLSKMSISEGRVAKVVPERVFSVAWHPALSPLIAIAGDKWGRIGLWNVLSQDEDRLVTAFQPHTKPVSCVEVPWGAQHQLYSCSYDATLRCGDFEKGVFSEVFSVPESDDDLLRNFCFYDDFQTMLVSHFSGNVSLVDVRTPTTSAEQVFKVSHKSLRTVSINPVRPEHFITTGTDTNLCLWDIRKMNAKSPKPLQVLDQHTRAVASAYFSPQGQQIVSSAADDKILVFDVPSSGSDIQLRSRIPHNNCVGRWLTNFRPTWHPAVPNVFVVGSMARPREIQIYDASQGRVIHSLRNEDHLGSVCSLNAFHPQLPSTLVGANSSGRLHVFM</sequence>
<protein>
    <recommendedName>
        <fullName evidence="3">WD repeat-containing protein 76</fullName>
    </recommendedName>
</protein>
<comment type="similarity">
    <text evidence="2">Belongs to the WD repeat DDB2/WDR76 family.</text>
</comment>
<accession>A0A3S1A0A8</accession>
<keyword evidence="9" id="KW-1185">Reference proteome</keyword>
<dbReference type="InterPro" id="IPR001680">
    <property type="entry name" value="WD40_rpt"/>
</dbReference>
<keyword evidence="4 6" id="KW-0853">WD repeat</keyword>
<dbReference type="Gene3D" id="2.130.10.10">
    <property type="entry name" value="YVTN repeat-like/Quinoprotein amine dehydrogenase"/>
    <property type="match status" value="1"/>
</dbReference>
<reference evidence="8 9" key="1">
    <citation type="submission" date="2019-01" db="EMBL/GenBank/DDBJ databases">
        <title>A draft genome assembly of the solar-powered sea slug Elysia chlorotica.</title>
        <authorList>
            <person name="Cai H."/>
            <person name="Li Q."/>
            <person name="Fang X."/>
            <person name="Li J."/>
            <person name="Curtis N.E."/>
            <person name="Altenburger A."/>
            <person name="Shibata T."/>
            <person name="Feng M."/>
            <person name="Maeda T."/>
            <person name="Schwartz J.A."/>
            <person name="Shigenobu S."/>
            <person name="Lundholm N."/>
            <person name="Nishiyama T."/>
            <person name="Yang H."/>
            <person name="Hasebe M."/>
            <person name="Li S."/>
            <person name="Pierce S.K."/>
            <person name="Wang J."/>
        </authorList>
    </citation>
    <scope>NUCLEOTIDE SEQUENCE [LARGE SCALE GENOMIC DNA]</scope>
    <source>
        <strain evidence="8">EC2010</strain>
        <tissue evidence="8">Whole organism of an adult</tissue>
    </source>
</reference>
<dbReference type="InterPro" id="IPR015943">
    <property type="entry name" value="WD40/YVTN_repeat-like_dom_sf"/>
</dbReference>
<evidence type="ECO:0000256" key="7">
    <source>
        <dbReference type="SAM" id="MobiDB-lite"/>
    </source>
</evidence>
<feature type="compositionally biased region" description="Basic and acidic residues" evidence="7">
    <location>
        <begin position="89"/>
        <end position="113"/>
    </location>
</feature>
<organism evidence="8 9">
    <name type="scientific">Elysia chlorotica</name>
    <name type="common">Eastern emerald elysia</name>
    <name type="synonym">Sea slug</name>
    <dbReference type="NCBI Taxonomy" id="188477"/>
    <lineage>
        <taxon>Eukaryota</taxon>
        <taxon>Metazoa</taxon>
        <taxon>Spiralia</taxon>
        <taxon>Lophotrochozoa</taxon>
        <taxon>Mollusca</taxon>
        <taxon>Gastropoda</taxon>
        <taxon>Heterobranchia</taxon>
        <taxon>Euthyneura</taxon>
        <taxon>Panpulmonata</taxon>
        <taxon>Sacoglossa</taxon>
        <taxon>Placobranchoidea</taxon>
        <taxon>Plakobranchidae</taxon>
        <taxon>Elysia</taxon>
    </lineage>
</organism>
<evidence type="ECO:0000313" key="8">
    <source>
        <dbReference type="EMBL" id="RUS91166.1"/>
    </source>
</evidence>
<dbReference type="SMART" id="SM00320">
    <property type="entry name" value="WD40"/>
    <property type="match status" value="5"/>
</dbReference>
<feature type="compositionally biased region" description="Polar residues" evidence="7">
    <location>
        <begin position="1"/>
        <end position="19"/>
    </location>
</feature>
<evidence type="ECO:0000256" key="2">
    <source>
        <dbReference type="ARBA" id="ARBA00005434"/>
    </source>
</evidence>
<comment type="function">
    <text evidence="1">Specifically binds 5-hydroxymethylcytosine (5hmC), suggesting that it acts as a specific reader of 5hmC.</text>
</comment>
<feature type="region of interest" description="Disordered" evidence="7">
    <location>
        <begin position="1"/>
        <end position="129"/>
    </location>
</feature>
<gene>
    <name evidence="8" type="ORF">EGW08_001079</name>
</gene>
<dbReference type="InterPro" id="IPR050853">
    <property type="entry name" value="WD_repeat_DNA-damage-binding"/>
</dbReference>
<dbReference type="Proteomes" id="UP000271974">
    <property type="component" value="Unassembled WGS sequence"/>
</dbReference>
<dbReference type="InterPro" id="IPR036322">
    <property type="entry name" value="WD40_repeat_dom_sf"/>
</dbReference>
<dbReference type="AlphaFoldDB" id="A0A3S1A0A8"/>
<feature type="compositionally biased region" description="Basic and acidic residues" evidence="7">
    <location>
        <begin position="47"/>
        <end position="64"/>
    </location>
</feature>
<proteinExistence type="inferred from homology"/>
<dbReference type="STRING" id="188477.A0A3S1A0A8"/>
<dbReference type="PROSITE" id="PS50082">
    <property type="entry name" value="WD_REPEATS_2"/>
    <property type="match status" value="1"/>
</dbReference>
<dbReference type="GO" id="GO:0003677">
    <property type="term" value="F:DNA binding"/>
    <property type="evidence" value="ECO:0007669"/>
    <property type="project" value="TreeGrafter"/>
</dbReference>
<dbReference type="GO" id="GO:0005634">
    <property type="term" value="C:nucleus"/>
    <property type="evidence" value="ECO:0007669"/>
    <property type="project" value="TreeGrafter"/>
</dbReference>
<evidence type="ECO:0000256" key="1">
    <source>
        <dbReference type="ARBA" id="ARBA00002530"/>
    </source>
</evidence>
<evidence type="ECO:0000256" key="3">
    <source>
        <dbReference type="ARBA" id="ARBA00021234"/>
    </source>
</evidence>
<evidence type="ECO:0000256" key="4">
    <source>
        <dbReference type="ARBA" id="ARBA00022574"/>
    </source>
</evidence>
<keyword evidence="5" id="KW-0677">Repeat</keyword>
<evidence type="ECO:0000256" key="5">
    <source>
        <dbReference type="ARBA" id="ARBA00022737"/>
    </source>
</evidence>
<dbReference type="SUPFAM" id="SSF50978">
    <property type="entry name" value="WD40 repeat-like"/>
    <property type="match status" value="1"/>
</dbReference>
<dbReference type="EMBL" id="RQTK01000017">
    <property type="protein sequence ID" value="RUS91166.1"/>
    <property type="molecule type" value="Genomic_DNA"/>
</dbReference>
<dbReference type="FunFam" id="2.130.10.10:FF:000180">
    <property type="entry name" value="WD repeat-containing protein 76"/>
    <property type="match status" value="1"/>
</dbReference>
<dbReference type="Pfam" id="PF00400">
    <property type="entry name" value="WD40"/>
    <property type="match status" value="2"/>
</dbReference>
<dbReference type="GO" id="GO:2000001">
    <property type="term" value="P:regulation of DNA damage checkpoint"/>
    <property type="evidence" value="ECO:0007669"/>
    <property type="project" value="TreeGrafter"/>
</dbReference>
<name>A0A3S1A0A8_ELYCH</name>